<dbReference type="InterPro" id="IPR011990">
    <property type="entry name" value="TPR-like_helical_dom_sf"/>
</dbReference>
<dbReference type="Proteomes" id="UP001220324">
    <property type="component" value="Unassembled WGS sequence"/>
</dbReference>
<evidence type="ECO:0000256" key="2">
    <source>
        <dbReference type="ARBA" id="ARBA00022737"/>
    </source>
</evidence>
<dbReference type="EMBL" id="JAQIZZ010000008">
    <property type="protein sequence ID" value="KAJ5524240.1"/>
    <property type="molecule type" value="Genomic_DNA"/>
</dbReference>
<evidence type="ECO:0000256" key="6">
    <source>
        <dbReference type="SAM" id="MobiDB-lite"/>
    </source>
</evidence>
<evidence type="ECO:0008006" key="9">
    <source>
        <dbReference type="Google" id="ProtNLM"/>
    </source>
</evidence>
<feature type="region of interest" description="Disordered" evidence="6">
    <location>
        <begin position="907"/>
        <end position="937"/>
    </location>
</feature>
<dbReference type="AlphaFoldDB" id="A0AAD6GA93"/>
<evidence type="ECO:0000256" key="5">
    <source>
        <dbReference type="PROSITE-ProRule" id="PRU00708"/>
    </source>
</evidence>
<comment type="similarity">
    <text evidence="1">Belongs to the CCM1 family.</text>
</comment>
<comment type="subunit">
    <text evidence="4">Binds to mitochondrial small subunit 15S rRNA.</text>
</comment>
<feature type="region of interest" description="Disordered" evidence="6">
    <location>
        <begin position="119"/>
        <end position="138"/>
    </location>
</feature>
<dbReference type="PROSITE" id="PS51375">
    <property type="entry name" value="PPR"/>
    <property type="match status" value="1"/>
</dbReference>
<organism evidence="7 8">
    <name type="scientific">Penicillium frequentans</name>
    <dbReference type="NCBI Taxonomy" id="3151616"/>
    <lineage>
        <taxon>Eukaryota</taxon>
        <taxon>Fungi</taxon>
        <taxon>Dikarya</taxon>
        <taxon>Ascomycota</taxon>
        <taxon>Pezizomycotina</taxon>
        <taxon>Eurotiomycetes</taxon>
        <taxon>Eurotiomycetidae</taxon>
        <taxon>Eurotiales</taxon>
        <taxon>Aspergillaceae</taxon>
        <taxon>Penicillium</taxon>
    </lineage>
</organism>
<proteinExistence type="inferred from homology"/>
<dbReference type="PANTHER" id="PTHR47936:SF1">
    <property type="entry name" value="PENTATRICOPEPTIDE REPEAT-CONTAINING PROTEIN GUN1, CHLOROPLASTIC"/>
    <property type="match status" value="1"/>
</dbReference>
<dbReference type="InterPro" id="IPR002885">
    <property type="entry name" value="PPR_rpt"/>
</dbReference>
<comment type="caution">
    <text evidence="7">The sequence shown here is derived from an EMBL/GenBank/DDBJ whole genome shotgun (WGS) entry which is preliminary data.</text>
</comment>
<feature type="repeat" description="PPR" evidence="5">
    <location>
        <begin position="362"/>
        <end position="392"/>
    </location>
</feature>
<dbReference type="PANTHER" id="PTHR47936">
    <property type="entry name" value="PPR_LONG DOMAIN-CONTAINING PROTEIN"/>
    <property type="match status" value="1"/>
</dbReference>
<keyword evidence="2" id="KW-0677">Repeat</keyword>
<sequence>MFPKAANSTPAVPSRNALRVLRQLAYAGSVGTFCTVAAITYDVHRRIRVAEQIIENKRTIRTSAPNYDATASARRLALMMDAAEAGEFLGLDSLKHKPSPHSQSEEFPLDVDQSTLEQNIDTNLPPPTTRPTQPTRNLRPTLAIRPTSLKTLATEFEDPENSHQNQIAMARELEEDEARRAKGLRTLEESIKDRLVERRAVDAATLYLKGISSTEVISWNRRALGYEVYTANCLQGNVFIARSIFNRLERVSIVDTNLWATMIHMLAKAGHVESAAVVYDKYRFKFTVPIYLLEVTLRCLIESNRLSAAKWLFYSNIKHDQSGGLCGAYLDGLWRKTHNVELVSKEFRKVLGSLAELERNPTEKVFNALVKAYVDAGQYEDAEAIIRDMETKHGAKPGCRTLGLLLYGKALQCDWVGVLSGMREMHELGFTKQKQNFCQVFDRLWLEFWPSHSGSEIWNFLEKCILEFNIQPDKVLHRHCIEGLVERCDPEILTQFTLLAEERQWKTGIDHDATMRILEARRLAMQNTPVGFWKMLQSAKKQYGMVSMSRRIMGVGAEYYNIDKDKMTPIGDQAKQTESQIIKTLSKSSVNLYVPMHKRMEHYIHVGKFLEVQDLFQQGVERGFTPKPLHIQLLAIATLLHGGKSSLEDAQNMIKKHWIEFTKEPSPRYTERIPRFAPIFFQQVKQLDRALVSESTLIKLALFEFYEVCAQNERLTVKHHCSAAVARRLIALRRPLAAVNILEAVYMSKWRKTYGFDQVQLKMFLRAFTYANIARGVWWCIMSLLARGEPIRRDFVVEVERLTSVWELRFPPSAVETLRGLVSVLKQKHDGSQYWMEFTTDPELKKQSRAQLCKPPGKSQELPRSTTIEEAIKAFDEEMEFEYVVDRKKFTKRELDYWWSERMVVQSNRRQPEHPEYPVQPQPDPRCAKGKPVSISL</sequence>
<dbReference type="NCBIfam" id="TIGR00756">
    <property type="entry name" value="PPR"/>
    <property type="match status" value="1"/>
</dbReference>
<evidence type="ECO:0000313" key="8">
    <source>
        <dbReference type="Proteomes" id="UP001220324"/>
    </source>
</evidence>
<protein>
    <recommendedName>
        <fullName evidence="9">Pentatricopeptide repeat-containing protein</fullName>
    </recommendedName>
</protein>
<evidence type="ECO:0000256" key="4">
    <source>
        <dbReference type="ARBA" id="ARBA00044511"/>
    </source>
</evidence>
<name>A0AAD6GA93_9EURO</name>
<gene>
    <name evidence="7" type="ORF">N7494_010890</name>
</gene>
<accession>A0AAD6GA93</accession>
<reference evidence="7 8" key="1">
    <citation type="journal article" date="2023" name="IMA Fungus">
        <title>Comparative genomic study of the Penicillium genus elucidates a diverse pangenome and 15 lateral gene transfer events.</title>
        <authorList>
            <person name="Petersen C."/>
            <person name="Sorensen T."/>
            <person name="Nielsen M.R."/>
            <person name="Sondergaard T.E."/>
            <person name="Sorensen J.L."/>
            <person name="Fitzpatrick D.A."/>
            <person name="Frisvad J.C."/>
            <person name="Nielsen K.L."/>
        </authorList>
    </citation>
    <scope>NUCLEOTIDE SEQUENCE [LARGE SCALE GENOMIC DNA]</scope>
    <source>
        <strain evidence="7 8">IBT 35679</strain>
    </source>
</reference>
<keyword evidence="8" id="KW-1185">Reference proteome</keyword>
<evidence type="ECO:0000256" key="3">
    <source>
        <dbReference type="ARBA" id="ARBA00044493"/>
    </source>
</evidence>
<evidence type="ECO:0000313" key="7">
    <source>
        <dbReference type="EMBL" id="KAJ5524240.1"/>
    </source>
</evidence>
<dbReference type="Gene3D" id="1.25.40.10">
    <property type="entry name" value="Tetratricopeptide repeat domain"/>
    <property type="match status" value="1"/>
</dbReference>
<dbReference type="Pfam" id="PF01535">
    <property type="entry name" value="PPR"/>
    <property type="match status" value="1"/>
</dbReference>
<evidence type="ECO:0000256" key="1">
    <source>
        <dbReference type="ARBA" id="ARBA00006192"/>
    </source>
</evidence>
<comment type="function">
    <text evidence="3">Regulates mitochondrial small subunit maturation by controlling 15S rRNA 5'-end processing. Localizes to the 5' precursor of the 15S rRNA in a position that is subsequently occupied by mS47 in the mature yeast mtSSU. Uses structure and sequence-specific RNA recognition, binding to a single-stranded region of the precursor and specifically recognizing bases -6 to -1. The exchange of Ccm1 for mS47 is coupled to the irreversible removal of precursor rRNA that is accompanied by conformational changes of the mitoribosomal proteins uS5m and mS26. These conformational changes signal completion of 5'-end rRNA processing through protection of the mature 5'-end of the 15S rRNA and stabilization of mS47. The removal of the 5' precursor together with the dissociation of Ccm1 may be catalyzed by the 5'-3' exoribonuclease Pet127. Involved in the specific removal of group I introns in mitochondrial encoded transcripts.</text>
</comment>